<accession>A0A329MJS4</accession>
<evidence type="ECO:0000313" key="2">
    <source>
        <dbReference type="EMBL" id="RAV20201.1"/>
    </source>
</evidence>
<dbReference type="Proteomes" id="UP000250369">
    <property type="component" value="Unassembled WGS sequence"/>
</dbReference>
<dbReference type="EMBL" id="QMFB01000009">
    <property type="protein sequence ID" value="RAV20201.1"/>
    <property type="molecule type" value="Genomic_DNA"/>
</dbReference>
<reference evidence="2 3" key="1">
    <citation type="journal article" date="2009" name="Int. J. Syst. Evol. Microbiol.">
        <title>Paenibacillus contaminans sp. nov., isolated from a contaminated laboratory plate.</title>
        <authorList>
            <person name="Chou J.H."/>
            <person name="Lee J.H."/>
            <person name="Lin M.C."/>
            <person name="Chang P.S."/>
            <person name="Arun A.B."/>
            <person name="Young C.C."/>
            <person name="Chen W.M."/>
        </authorList>
    </citation>
    <scope>NUCLEOTIDE SEQUENCE [LARGE SCALE GENOMIC DNA]</scope>
    <source>
        <strain evidence="2 3">CKOBP-6</strain>
    </source>
</reference>
<organism evidence="2 3">
    <name type="scientific">Paenibacillus contaminans</name>
    <dbReference type="NCBI Taxonomy" id="450362"/>
    <lineage>
        <taxon>Bacteria</taxon>
        <taxon>Bacillati</taxon>
        <taxon>Bacillota</taxon>
        <taxon>Bacilli</taxon>
        <taxon>Bacillales</taxon>
        <taxon>Paenibacillaceae</taxon>
        <taxon>Paenibacillus</taxon>
    </lineage>
</organism>
<keyword evidence="3" id="KW-1185">Reference proteome</keyword>
<proteinExistence type="predicted"/>
<dbReference type="AlphaFoldDB" id="A0A329MJS4"/>
<protein>
    <submittedName>
        <fullName evidence="2">Uncharacterized protein</fullName>
    </submittedName>
</protein>
<gene>
    <name evidence="2" type="ORF">DQG23_17210</name>
</gene>
<feature type="region of interest" description="Disordered" evidence="1">
    <location>
        <begin position="48"/>
        <end position="71"/>
    </location>
</feature>
<comment type="caution">
    <text evidence="2">The sequence shown here is derived from an EMBL/GenBank/DDBJ whole genome shotgun (WGS) entry which is preliminary data.</text>
</comment>
<sequence>MLESEIARLQQEVEVRLTLESDFTGLENGFTGVPSKIPAASGRFRTIGGERKPYSIPSGQNRTPAHASEERDELIKRFPASFIELSPPIKGAKSFL</sequence>
<evidence type="ECO:0000256" key="1">
    <source>
        <dbReference type="SAM" id="MobiDB-lite"/>
    </source>
</evidence>
<dbReference type="RefSeq" id="WP_113032098.1">
    <property type="nucleotide sequence ID" value="NZ_QMFB01000009.1"/>
</dbReference>
<evidence type="ECO:0000313" key="3">
    <source>
        <dbReference type="Proteomes" id="UP000250369"/>
    </source>
</evidence>
<name>A0A329MJS4_9BACL</name>